<dbReference type="EMBL" id="KE561047">
    <property type="protein sequence ID" value="EPZ33673.1"/>
    <property type="molecule type" value="Genomic_DNA"/>
</dbReference>
<dbReference type="Pfam" id="PF11957">
    <property type="entry name" value="efThoc1"/>
    <property type="match status" value="2"/>
</dbReference>
<evidence type="ECO:0000313" key="3">
    <source>
        <dbReference type="Proteomes" id="UP000030755"/>
    </source>
</evidence>
<proteinExistence type="predicted"/>
<dbReference type="GO" id="GO:0006406">
    <property type="term" value="P:mRNA export from nucleus"/>
    <property type="evidence" value="ECO:0007669"/>
    <property type="project" value="TreeGrafter"/>
</dbReference>
<evidence type="ECO:0000256" key="1">
    <source>
        <dbReference type="SAM" id="MobiDB-lite"/>
    </source>
</evidence>
<dbReference type="PANTHER" id="PTHR13265">
    <property type="entry name" value="THO COMPLEX SUBUNIT 1"/>
    <property type="match status" value="1"/>
</dbReference>
<organism evidence="2 3">
    <name type="scientific">Rozella allomycis (strain CSF55)</name>
    <dbReference type="NCBI Taxonomy" id="988480"/>
    <lineage>
        <taxon>Eukaryota</taxon>
        <taxon>Fungi</taxon>
        <taxon>Fungi incertae sedis</taxon>
        <taxon>Cryptomycota</taxon>
        <taxon>Cryptomycota incertae sedis</taxon>
        <taxon>Rozella</taxon>
    </lineage>
</organism>
<dbReference type="STRING" id="988480.A0A075ATU2"/>
<feature type="region of interest" description="Disordered" evidence="1">
    <location>
        <begin position="499"/>
        <end position="544"/>
    </location>
</feature>
<dbReference type="AlphaFoldDB" id="A0A075ATU2"/>
<dbReference type="InterPro" id="IPR021861">
    <property type="entry name" value="THO_THOC1"/>
</dbReference>
<keyword evidence="3" id="KW-1185">Reference proteome</keyword>
<dbReference type="Proteomes" id="UP000030755">
    <property type="component" value="Unassembled WGS sequence"/>
</dbReference>
<accession>A0A075ATU2</accession>
<dbReference type="OrthoDB" id="9402762at2759"/>
<gene>
    <name evidence="2" type="ORF">O9G_000448</name>
</gene>
<dbReference type="GO" id="GO:0000445">
    <property type="term" value="C:THO complex part of transcription export complex"/>
    <property type="evidence" value="ECO:0007669"/>
    <property type="project" value="TreeGrafter"/>
</dbReference>
<feature type="compositionally biased region" description="Polar residues" evidence="1">
    <location>
        <begin position="511"/>
        <end position="522"/>
    </location>
</feature>
<dbReference type="PANTHER" id="PTHR13265:SF0">
    <property type="entry name" value="HPR1"/>
    <property type="match status" value="1"/>
</dbReference>
<name>A0A075ATU2_ROZAC</name>
<evidence type="ECO:0000313" key="2">
    <source>
        <dbReference type="EMBL" id="EPZ33673.1"/>
    </source>
</evidence>
<sequence>MSVHQDIFKQLNNSTATVKQYLKKLEAKFANDIDIFKSSLEFGFRNLIKTAISLAEDGVIESTLLVTLIEDLVDLSPVKELDSVISLLESLQDFFDRDQFLTKTKGLVMLRLCNELQRRLPKHTHARECGRISLFLSKNLTLCDRSGVNMTGNFNISNITKYDEESDDLAYKTFWHMQFLYSNPTLCFQALNLQLLKKGLEETFKLFEQNPIDNNLTDEQFVFQTKHITSKKTFDRLLRYQKFRREILIQIIIVLNYLLSKPRDVNSKGSTVSTPVVASKQPLKVLNESQEALLNDFRKQALRALEKTTPNGRALYVTARRMIKSEQHWADWKAEGCQSFEKPKASLNFVDKRKIKSYNIDDIYNEQNFGTEELSRLWKNESNFNNYEYLKNNTKLPRFEDYLEDLKEQMNPEDDIEKEYRLSNNTDVSMLQKIEHMNIEKLVLLLNPDLKEQLDNVGMDISNDNHNINSDLDEHASITMPPDLHESEENFENEYLVDESADQTSDKQNEVILSNGSQSATLATPMDVSMSEKPSVEDGELSDQ</sequence>
<protein>
    <submittedName>
        <fullName evidence="2">THO complex, subunit THOC1 domain-containing protein</fullName>
    </submittedName>
</protein>
<reference evidence="2 3" key="1">
    <citation type="journal article" date="2013" name="Curr. Biol.">
        <title>Shared signatures of parasitism and phylogenomics unite Cryptomycota and microsporidia.</title>
        <authorList>
            <person name="James T.Y."/>
            <person name="Pelin A."/>
            <person name="Bonen L."/>
            <person name="Ahrendt S."/>
            <person name="Sain D."/>
            <person name="Corradi N."/>
            <person name="Stajich J.E."/>
        </authorList>
    </citation>
    <scope>NUCLEOTIDE SEQUENCE [LARGE SCALE GENOMIC DNA]</scope>
    <source>
        <strain evidence="2 3">CSF55</strain>
    </source>
</reference>
<dbReference type="HOGENOM" id="CLU_500728_0_0_1"/>